<evidence type="ECO:0000313" key="3">
    <source>
        <dbReference type="Proteomes" id="UP000199400"/>
    </source>
</evidence>
<proteinExistence type="predicted"/>
<name>A0A1I1XQF8_9BACT</name>
<accession>A0A1I1XQF8</accession>
<feature type="region of interest" description="Disordered" evidence="1">
    <location>
        <begin position="84"/>
        <end position="126"/>
    </location>
</feature>
<dbReference type="Proteomes" id="UP000199400">
    <property type="component" value="Unassembled WGS sequence"/>
</dbReference>
<organism evidence="2 3">
    <name type="scientific">Nannocystis exedens</name>
    <dbReference type="NCBI Taxonomy" id="54"/>
    <lineage>
        <taxon>Bacteria</taxon>
        <taxon>Pseudomonadati</taxon>
        <taxon>Myxococcota</taxon>
        <taxon>Polyangia</taxon>
        <taxon>Nannocystales</taxon>
        <taxon>Nannocystaceae</taxon>
        <taxon>Nannocystis</taxon>
    </lineage>
</organism>
<feature type="compositionally biased region" description="Low complexity" evidence="1">
    <location>
        <begin position="94"/>
        <end position="119"/>
    </location>
</feature>
<dbReference type="SUPFAM" id="SSF63829">
    <property type="entry name" value="Calcium-dependent phosphotriesterase"/>
    <property type="match status" value="1"/>
</dbReference>
<gene>
    <name evidence="2" type="ORF">SAMN02745121_03008</name>
</gene>
<evidence type="ECO:0000256" key="1">
    <source>
        <dbReference type="SAM" id="MobiDB-lite"/>
    </source>
</evidence>
<dbReference type="STRING" id="54.SAMN02745121_03008"/>
<reference evidence="3" key="1">
    <citation type="submission" date="2016-10" db="EMBL/GenBank/DDBJ databases">
        <authorList>
            <person name="Varghese N."/>
            <person name="Submissions S."/>
        </authorList>
    </citation>
    <scope>NUCLEOTIDE SEQUENCE [LARGE SCALE GENOMIC DNA]</scope>
    <source>
        <strain evidence="3">ATCC 25963</strain>
    </source>
</reference>
<dbReference type="EMBL" id="FOMX01000008">
    <property type="protein sequence ID" value="SFE09569.1"/>
    <property type="molecule type" value="Genomic_DNA"/>
</dbReference>
<dbReference type="AlphaFoldDB" id="A0A1I1XQF8"/>
<sequence>MKNLGSFDGNRTFGVVDEPGFLRAFAPDGTELWSTETSYGELAVSPAGQIFLVNSLTGIHAFDPDGTQVANWDPFPGLGVAGLAPLATDSTSAPATPRTRSGSSSTASTPPRASPCGRGPPRRGSR</sequence>
<evidence type="ECO:0000313" key="2">
    <source>
        <dbReference type="EMBL" id="SFE09569.1"/>
    </source>
</evidence>
<protein>
    <recommendedName>
        <fullName evidence="4">PQQ-like domain-containing protein</fullName>
    </recommendedName>
</protein>
<evidence type="ECO:0008006" key="4">
    <source>
        <dbReference type="Google" id="ProtNLM"/>
    </source>
</evidence>
<keyword evidence="3" id="KW-1185">Reference proteome</keyword>